<proteinExistence type="predicted"/>
<keyword evidence="2" id="KW-1185">Reference proteome</keyword>
<dbReference type="eggNOG" id="ENOG502R9MS">
    <property type="taxonomic scope" value="Eukaryota"/>
</dbReference>
<name>A0A066XI67_COLSU</name>
<dbReference type="Proteomes" id="UP000027238">
    <property type="component" value="Unassembled WGS sequence"/>
</dbReference>
<comment type="caution">
    <text evidence="1">The sequence shown here is derived from an EMBL/GenBank/DDBJ whole genome shotgun (WGS) entry which is preliminary data.</text>
</comment>
<dbReference type="AlphaFoldDB" id="A0A066XI67"/>
<accession>A0A066XI67</accession>
<reference evidence="2" key="1">
    <citation type="journal article" date="2014" name="Genome Announc.">
        <title>Draft genome sequence of Colletotrichum sublineola, a destructive pathogen of cultivated sorghum.</title>
        <authorList>
            <person name="Baroncelli R."/>
            <person name="Sanz-Martin J.M."/>
            <person name="Rech G.E."/>
            <person name="Sukno S.A."/>
            <person name="Thon M.R."/>
        </authorList>
    </citation>
    <scope>NUCLEOTIDE SEQUENCE [LARGE SCALE GENOMIC DNA]</scope>
    <source>
        <strain evidence="2">TX430BB</strain>
    </source>
</reference>
<organism evidence="1 2">
    <name type="scientific">Colletotrichum sublineola</name>
    <name type="common">Sorghum anthracnose fungus</name>
    <dbReference type="NCBI Taxonomy" id="1173701"/>
    <lineage>
        <taxon>Eukaryota</taxon>
        <taxon>Fungi</taxon>
        <taxon>Dikarya</taxon>
        <taxon>Ascomycota</taxon>
        <taxon>Pezizomycotina</taxon>
        <taxon>Sordariomycetes</taxon>
        <taxon>Hypocreomycetidae</taxon>
        <taxon>Glomerellales</taxon>
        <taxon>Glomerellaceae</taxon>
        <taxon>Colletotrichum</taxon>
        <taxon>Colletotrichum graminicola species complex</taxon>
    </lineage>
</organism>
<evidence type="ECO:0000313" key="1">
    <source>
        <dbReference type="EMBL" id="KDN68888.1"/>
    </source>
</evidence>
<sequence>MSKSAYTLVLYGNDATGKSTLAPAPRATGEVVYARGDEDLTLEDTFIVRTFDKLTIVRIILDAELPVFQARLASRPSTDKWESEKSLFYFRERFLVRLPVVDTGKRGKQATAEIAGLSAIRATGSRLFLEMLHHAGFSHTYEGLHAHGLIWAHRIEITQIETVYKELCAGTDKHSFYGMVTDPNVTLPTGQYKRGSYVRFDWRNPNHTYKGINPATHSFYHLKEASAGKGVFYDNHLTTRAKPFGDQCVPEELVHSV</sequence>
<dbReference type="HOGENOM" id="CLU_1081877_0_0_1"/>
<gene>
    <name evidence="1" type="ORF">CSUB01_11459</name>
</gene>
<dbReference type="OrthoDB" id="3743777at2759"/>
<evidence type="ECO:0000313" key="2">
    <source>
        <dbReference type="Proteomes" id="UP000027238"/>
    </source>
</evidence>
<protein>
    <submittedName>
        <fullName evidence="1">Uncharacterized protein</fullName>
    </submittedName>
</protein>
<dbReference type="EMBL" id="JMSE01000600">
    <property type="protein sequence ID" value="KDN68888.1"/>
    <property type="molecule type" value="Genomic_DNA"/>
</dbReference>